<keyword evidence="1" id="KW-0175">Coiled coil</keyword>
<feature type="coiled-coil region" evidence="1">
    <location>
        <begin position="391"/>
        <end position="418"/>
    </location>
</feature>
<keyword evidence="3" id="KW-1185">Reference proteome</keyword>
<gene>
    <name evidence="2" type="ORF">ACFPOE_11350</name>
</gene>
<evidence type="ECO:0000256" key="1">
    <source>
        <dbReference type="SAM" id="Coils"/>
    </source>
</evidence>
<sequence length="1370" mass="141403">MSEASIVLSAIDNTKASFDSVKASLGTMRGTVAGLQSSLVGLGAALGVISTAMSVKGVIQGAAELDKLSKQAGIAVESLSGLAVVGKATSTGADQIATASNKLSKSLATSTEESKGAAAALKALGLSFDGFQKMAPDQRMRAVADAMAKFEDGGQKSAAAMMLFGKAGAELLPFLKDLAATGELHAKVTAEQAVQAHEFEVALIRLDAQSNAWKRTLAMALLPTLNDILQTVIELRGNTSALGDLLAGGVKDALQTVAVLGVNLVYIFKETGIEIGGMVAQLQALLRLDFSSITGSIRALSMVLNPGNAAAALITGNWKAFNSISQEMKTDAAAARVEVDKLSNSLLGLTNSRAGAGRGTAADPRALGPIAKDDWQLEQERLKLNGDGKANSEYEKLVKQVNERIAQQEKELAMGRELTEQEKFEVKILADIDNAKKSLTDTEKAYLEQKLKQSNVDALALQMYKQDLKNAGDIARQVFQENAELAADDKARKDARDALNQSLLDQTKALQDNAAQLDLEGKMLGATDRERVTAMENLRIDTELQKQKLEVDKNLLLNEEARVKARAQLDANAATAKAQFAEREGLKEQLALLNQVESEGKQLWDTLTAGGTDTFKKIGQSLKTFLLDELYALVAKRWVLNIGANISQSVVGGGGGMAAAGSNIGGLGNLVSAGSSLGGIGSAISTGFTAGSAASVGVDAFGVGSVGSAGGIVAGMGEAVSAGLAAIGPVGWVALAAIAAYSIFGSGGHGPKTEGGYAPAGLDIQGRDIGGNLQGSQRGDVASAMSYADGISAAYASLANTMGLAKKALDVGVFFAKDPNGTSQTQLQVTSSAGYNRGALMGGIENVGRSDAEFQTAVTDATSQLLLNALKNSDLASQYKAILNQVADNADAGTIQTAINRVTAAKTQQAQLEDTLFQLTATDLEKLNKTRAAERAAVDPLNAALLEQVYARQDAIRAEQDATAAAQQATAAAEAQAKAQDALRAATVAANQALDTAVNSAMSAYASALQATVSQLQSTVSTQQGYADALKQFRLALTTGPLAALSPEAQYNATKAEFNRLSSLPVGSDERMAGLQNAGQAFLQASQSYNASSMAYFSDLAAVKGTVQASEGAALTAAQIARIQLTTAQSQLDVLQGIKANTASAASLLSSMTSALIAQIKGGGFVGATVNPAALAAVTGGTTGVVNTVGGGVTSYTSAAGAFATFSGNTNAIYAKDGSYVGTASSVTTYIRQLFDAGDYQGIYDGAKRLGISLSDVDTLGGFAAGSSNAWATSKGLPSFAVGTPFVPRDMVAQIHQGERILTNTQNRDITANSAAVVEELRALKAICQRQTEVIAEYSRQDLANGAQAAAAATKVADTAQLQSVRAVTR</sequence>
<evidence type="ECO:0000313" key="2">
    <source>
        <dbReference type="EMBL" id="MFC5498132.1"/>
    </source>
</evidence>
<organism evidence="2 3">
    <name type="scientific">Caenimonas terrae</name>
    <dbReference type="NCBI Taxonomy" id="696074"/>
    <lineage>
        <taxon>Bacteria</taxon>
        <taxon>Pseudomonadati</taxon>
        <taxon>Pseudomonadota</taxon>
        <taxon>Betaproteobacteria</taxon>
        <taxon>Burkholderiales</taxon>
        <taxon>Comamonadaceae</taxon>
        <taxon>Caenimonas</taxon>
    </lineage>
</organism>
<dbReference type="RefSeq" id="WP_376850193.1">
    <property type="nucleotide sequence ID" value="NZ_JBHSMF010000006.1"/>
</dbReference>
<dbReference type="EMBL" id="JBHSMF010000006">
    <property type="protein sequence ID" value="MFC5498132.1"/>
    <property type="molecule type" value="Genomic_DNA"/>
</dbReference>
<comment type="caution">
    <text evidence="2">The sequence shown here is derived from an EMBL/GenBank/DDBJ whole genome shotgun (WGS) entry which is preliminary data.</text>
</comment>
<protein>
    <recommendedName>
        <fullName evidence="4">Bacteriophage tail tape measure N-terminal domain-containing protein</fullName>
    </recommendedName>
</protein>
<accession>A0ABW0NDS2</accession>
<evidence type="ECO:0008006" key="4">
    <source>
        <dbReference type="Google" id="ProtNLM"/>
    </source>
</evidence>
<reference evidence="3" key="1">
    <citation type="journal article" date="2019" name="Int. J. Syst. Evol. Microbiol.">
        <title>The Global Catalogue of Microorganisms (GCM) 10K type strain sequencing project: providing services to taxonomists for standard genome sequencing and annotation.</title>
        <authorList>
            <consortium name="The Broad Institute Genomics Platform"/>
            <consortium name="The Broad Institute Genome Sequencing Center for Infectious Disease"/>
            <person name="Wu L."/>
            <person name="Ma J."/>
        </authorList>
    </citation>
    <scope>NUCLEOTIDE SEQUENCE [LARGE SCALE GENOMIC DNA]</scope>
    <source>
        <strain evidence="3">CCUG 57401</strain>
    </source>
</reference>
<name>A0ABW0NDS2_9BURK</name>
<proteinExistence type="predicted"/>
<evidence type="ECO:0000313" key="3">
    <source>
        <dbReference type="Proteomes" id="UP001596037"/>
    </source>
</evidence>
<dbReference type="Proteomes" id="UP001596037">
    <property type="component" value="Unassembled WGS sequence"/>
</dbReference>